<sequence>MPAPSLPFTRERRALFLQALAATGNVRAACERVGVSRPTVYDWRRRDAAFARGWEAAIVSAREEAEGELADRAMNGWAETVWYRGQPVGTRRRFNAKLLLTHLGRLDKMHAQMQGAPTPDDALEVLGDISAGEV</sequence>
<reference evidence="2 3" key="1">
    <citation type="submission" date="2019-12" db="EMBL/GenBank/DDBJ databases">
        <title>Genomic-based taxomic classification of the family Erythrobacteraceae.</title>
        <authorList>
            <person name="Xu L."/>
        </authorList>
    </citation>
    <scope>NUCLEOTIDE SEQUENCE [LARGE SCALE GENOMIC DNA]</scope>
    <source>
        <strain evidence="2 3">JCM 16677</strain>
    </source>
</reference>
<keyword evidence="3" id="KW-1185">Reference proteome</keyword>
<organism evidence="2 3">
    <name type="scientific">Parerythrobacter jejuensis</name>
    <dbReference type="NCBI Taxonomy" id="795812"/>
    <lineage>
        <taxon>Bacteria</taxon>
        <taxon>Pseudomonadati</taxon>
        <taxon>Pseudomonadota</taxon>
        <taxon>Alphaproteobacteria</taxon>
        <taxon>Sphingomonadales</taxon>
        <taxon>Erythrobacteraceae</taxon>
        <taxon>Parerythrobacter</taxon>
    </lineage>
</organism>
<name>A0A845AVQ3_9SPHN</name>
<evidence type="ECO:0000313" key="1">
    <source>
        <dbReference type="EMBL" id="MXP30607.1"/>
    </source>
</evidence>
<dbReference type="OrthoDB" id="7428067at2"/>
<evidence type="ECO:0000313" key="2">
    <source>
        <dbReference type="EMBL" id="MXP33367.1"/>
    </source>
</evidence>
<dbReference type="EMBL" id="WTYE01000001">
    <property type="protein sequence ID" value="MXP33367.1"/>
    <property type="molecule type" value="Genomic_DNA"/>
</dbReference>
<comment type="caution">
    <text evidence="2">The sequence shown here is derived from an EMBL/GenBank/DDBJ whole genome shotgun (WGS) entry which is preliminary data.</text>
</comment>
<dbReference type="Proteomes" id="UP000446786">
    <property type="component" value="Unassembled WGS sequence"/>
</dbReference>
<protein>
    <submittedName>
        <fullName evidence="2">Helix-turn-helix domain-containing protein</fullName>
    </submittedName>
</protein>
<dbReference type="Gene3D" id="1.10.10.60">
    <property type="entry name" value="Homeodomain-like"/>
    <property type="match status" value="1"/>
</dbReference>
<dbReference type="RefSeq" id="WP_160778137.1">
    <property type="nucleotide sequence ID" value="NZ_BAAAZF010000001.1"/>
</dbReference>
<dbReference type="EMBL" id="WTYE01000001">
    <property type="protein sequence ID" value="MXP30607.1"/>
    <property type="molecule type" value="Genomic_DNA"/>
</dbReference>
<evidence type="ECO:0000313" key="3">
    <source>
        <dbReference type="Proteomes" id="UP000446786"/>
    </source>
</evidence>
<dbReference type="Pfam" id="PF13384">
    <property type="entry name" value="HTH_23"/>
    <property type="match status" value="1"/>
</dbReference>
<gene>
    <name evidence="1" type="ORF">GRI94_02085</name>
    <name evidence="2" type="ORF">GRI94_16175</name>
</gene>
<proteinExistence type="predicted"/>
<dbReference type="AlphaFoldDB" id="A0A845AVQ3"/>
<accession>A0A845AVQ3</accession>